<dbReference type="AlphaFoldDB" id="A0A923LZ81"/>
<gene>
    <name evidence="1" type="ORF">H8S45_14515</name>
</gene>
<dbReference type="SUPFAM" id="SSF47413">
    <property type="entry name" value="lambda repressor-like DNA-binding domains"/>
    <property type="match status" value="1"/>
</dbReference>
<evidence type="ECO:0000313" key="1">
    <source>
        <dbReference type="EMBL" id="MBC5726664.1"/>
    </source>
</evidence>
<proteinExistence type="predicted"/>
<keyword evidence="2" id="KW-1185">Reference proteome</keyword>
<dbReference type="Proteomes" id="UP000606499">
    <property type="component" value="Unassembled WGS sequence"/>
</dbReference>
<dbReference type="GO" id="GO:0003677">
    <property type="term" value="F:DNA binding"/>
    <property type="evidence" value="ECO:0007669"/>
    <property type="project" value="InterPro"/>
</dbReference>
<organism evidence="1 2">
    <name type="scientific">Agathobaculum faecis</name>
    <dbReference type="NCBI Taxonomy" id="2763013"/>
    <lineage>
        <taxon>Bacteria</taxon>
        <taxon>Bacillati</taxon>
        <taxon>Bacillota</taxon>
        <taxon>Clostridia</taxon>
        <taxon>Eubacteriales</taxon>
        <taxon>Butyricicoccaceae</taxon>
        <taxon>Agathobaculum</taxon>
    </lineage>
</organism>
<dbReference type="InterPro" id="IPR010982">
    <property type="entry name" value="Lambda_DNA-bd_dom_sf"/>
</dbReference>
<evidence type="ECO:0000313" key="2">
    <source>
        <dbReference type="Proteomes" id="UP000606499"/>
    </source>
</evidence>
<dbReference type="RefSeq" id="WP_186950380.1">
    <property type="nucleotide sequence ID" value="NZ_JACOPL010000022.1"/>
</dbReference>
<comment type="caution">
    <text evidence="1">The sequence shown here is derived from an EMBL/GenBank/DDBJ whole genome shotgun (WGS) entry which is preliminary data.</text>
</comment>
<protein>
    <submittedName>
        <fullName evidence="1">Helix-turn-helix transcriptional regulator</fullName>
    </submittedName>
</protein>
<sequence length="86" mass="9776">MLTDFGRKARAYRLRHDMLLYDMALIMRLGTAQLSGYECGRAEPPADVVASLDTLIRVENNLPVPEPTEEQRDAINAISEAWRMLK</sequence>
<dbReference type="EMBL" id="JACOPL010000022">
    <property type="protein sequence ID" value="MBC5726664.1"/>
    <property type="molecule type" value="Genomic_DNA"/>
</dbReference>
<name>A0A923LZ81_9FIRM</name>
<accession>A0A923LZ81</accession>
<reference evidence="1" key="1">
    <citation type="submission" date="2020-08" db="EMBL/GenBank/DDBJ databases">
        <title>Genome public.</title>
        <authorList>
            <person name="Liu C."/>
            <person name="Sun Q."/>
        </authorList>
    </citation>
    <scope>NUCLEOTIDE SEQUENCE</scope>
    <source>
        <strain evidence="1">NSJ-28</strain>
    </source>
</reference>